<feature type="domain" description="Alpha/beta hydrolase fold-3" evidence="1">
    <location>
        <begin position="22"/>
        <end position="127"/>
    </location>
</feature>
<comment type="caution">
    <text evidence="2">The sequence shown here is derived from an EMBL/GenBank/DDBJ whole genome shotgun (WGS) entry which is preliminary data.</text>
</comment>
<name>A0A6G1CLH3_9ORYZ</name>
<dbReference type="InterPro" id="IPR029058">
    <property type="entry name" value="AB_hydrolase_fold"/>
</dbReference>
<dbReference type="AlphaFoldDB" id="A0A6G1CLH3"/>
<proteinExistence type="predicted"/>
<dbReference type="SUPFAM" id="SSF53474">
    <property type="entry name" value="alpha/beta-Hydrolases"/>
    <property type="match status" value="1"/>
</dbReference>
<dbReference type="PANTHER" id="PTHR23024:SF204">
    <property type="entry name" value="OS01G0153800 PROTEIN"/>
    <property type="match status" value="1"/>
</dbReference>
<evidence type="ECO:0000313" key="3">
    <source>
        <dbReference type="Proteomes" id="UP000479710"/>
    </source>
</evidence>
<keyword evidence="3" id="KW-1185">Reference proteome</keyword>
<dbReference type="InterPro" id="IPR013094">
    <property type="entry name" value="AB_hydrolase_3"/>
</dbReference>
<dbReference type="Pfam" id="PF07859">
    <property type="entry name" value="Abhydrolase_3"/>
    <property type="match status" value="1"/>
</dbReference>
<gene>
    <name evidence="2" type="ORF">E2562_039163</name>
</gene>
<dbReference type="OrthoDB" id="408631at2759"/>
<sequence>MHGLRVRMYKLAAGDGGKLPVLVCFHGSGYCISALEQPTFYTFCLRAANELPAIVLSIQYRLALEHRLPTAIDDDAAFFSLLRGQALLGTGTDPWLAKSGDFAWTFISGVSASANLAHHVAVHVGSGQLVVDPLEKL</sequence>
<dbReference type="Gene3D" id="3.40.50.1820">
    <property type="entry name" value="alpha/beta hydrolase"/>
    <property type="match status" value="1"/>
</dbReference>
<dbReference type="EMBL" id="SPHZ02000009">
    <property type="protein sequence ID" value="KAF0901298.1"/>
    <property type="molecule type" value="Genomic_DNA"/>
</dbReference>
<accession>A0A6G1CLH3</accession>
<organism evidence="2 3">
    <name type="scientific">Oryza meyeriana var. granulata</name>
    <dbReference type="NCBI Taxonomy" id="110450"/>
    <lineage>
        <taxon>Eukaryota</taxon>
        <taxon>Viridiplantae</taxon>
        <taxon>Streptophyta</taxon>
        <taxon>Embryophyta</taxon>
        <taxon>Tracheophyta</taxon>
        <taxon>Spermatophyta</taxon>
        <taxon>Magnoliopsida</taxon>
        <taxon>Liliopsida</taxon>
        <taxon>Poales</taxon>
        <taxon>Poaceae</taxon>
        <taxon>BOP clade</taxon>
        <taxon>Oryzoideae</taxon>
        <taxon>Oryzeae</taxon>
        <taxon>Oryzinae</taxon>
        <taxon>Oryza</taxon>
        <taxon>Oryza meyeriana</taxon>
    </lineage>
</organism>
<protein>
    <recommendedName>
        <fullName evidence="1">Alpha/beta hydrolase fold-3 domain-containing protein</fullName>
    </recommendedName>
</protein>
<dbReference type="InterPro" id="IPR050466">
    <property type="entry name" value="Carboxylest/Gibb_receptor"/>
</dbReference>
<dbReference type="Proteomes" id="UP000479710">
    <property type="component" value="Unassembled WGS sequence"/>
</dbReference>
<evidence type="ECO:0000313" key="2">
    <source>
        <dbReference type="EMBL" id="KAF0901298.1"/>
    </source>
</evidence>
<reference evidence="2 3" key="1">
    <citation type="submission" date="2019-11" db="EMBL/GenBank/DDBJ databases">
        <title>Whole genome sequence of Oryza granulata.</title>
        <authorList>
            <person name="Li W."/>
        </authorList>
    </citation>
    <scope>NUCLEOTIDE SEQUENCE [LARGE SCALE GENOMIC DNA]</scope>
    <source>
        <strain evidence="3">cv. Menghai</strain>
        <tissue evidence="2">Leaf</tissue>
    </source>
</reference>
<dbReference type="GO" id="GO:0016787">
    <property type="term" value="F:hydrolase activity"/>
    <property type="evidence" value="ECO:0007669"/>
    <property type="project" value="InterPro"/>
</dbReference>
<dbReference type="PANTHER" id="PTHR23024">
    <property type="entry name" value="ARYLACETAMIDE DEACETYLASE"/>
    <property type="match status" value="1"/>
</dbReference>
<evidence type="ECO:0000259" key="1">
    <source>
        <dbReference type="Pfam" id="PF07859"/>
    </source>
</evidence>